<comment type="caution">
    <text evidence="10">The sequence shown here is derived from an EMBL/GenBank/DDBJ whole genome shotgun (WGS) entry which is preliminary data.</text>
</comment>
<feature type="region of interest" description="Disordered" evidence="8">
    <location>
        <begin position="373"/>
        <end position="402"/>
    </location>
</feature>
<name>A0A921F2Y7_9ACTN</name>
<keyword evidence="7 9" id="KW-0472">Membrane</keyword>
<evidence type="ECO:0000256" key="6">
    <source>
        <dbReference type="ARBA" id="ARBA00022989"/>
    </source>
</evidence>
<protein>
    <submittedName>
        <fullName evidence="10">AI-2E family transporter</fullName>
    </submittedName>
</protein>
<keyword evidence="3" id="KW-0813">Transport</keyword>
<evidence type="ECO:0000256" key="8">
    <source>
        <dbReference type="SAM" id="MobiDB-lite"/>
    </source>
</evidence>
<reference evidence="10" key="1">
    <citation type="journal article" date="2021" name="PeerJ">
        <title>Extensive microbial diversity within the chicken gut microbiome revealed by metagenomics and culture.</title>
        <authorList>
            <person name="Gilroy R."/>
            <person name="Ravi A."/>
            <person name="Getino M."/>
            <person name="Pursley I."/>
            <person name="Horton D.L."/>
            <person name="Alikhan N.F."/>
            <person name="Baker D."/>
            <person name="Gharbi K."/>
            <person name="Hall N."/>
            <person name="Watson M."/>
            <person name="Adriaenssens E.M."/>
            <person name="Foster-Nyarko E."/>
            <person name="Jarju S."/>
            <person name="Secka A."/>
            <person name="Antonio M."/>
            <person name="Oren A."/>
            <person name="Chaudhuri R.R."/>
            <person name="La Ragione R."/>
            <person name="Hildebrand F."/>
            <person name="Pallen M.J."/>
        </authorList>
    </citation>
    <scope>NUCLEOTIDE SEQUENCE</scope>
    <source>
        <strain evidence="10">ChiGjej1B1-18357</strain>
    </source>
</reference>
<accession>A0A921F2Y7</accession>
<feature type="transmembrane region" description="Helical" evidence="9">
    <location>
        <begin position="27"/>
        <end position="50"/>
    </location>
</feature>
<evidence type="ECO:0000256" key="9">
    <source>
        <dbReference type="SAM" id="Phobius"/>
    </source>
</evidence>
<dbReference type="AlphaFoldDB" id="A0A921F2Y7"/>
<sequence>MPGTLSDRQSSQDDGARLHPRQGDLPYPIVVAAWWSLCLILIAGGVWVLAKIAGSVPVVLIPVAVAVLLSALLSPVTGFLTRRARFPRLAAALATVVALIAVIVGGISLAAQQVVSDLPQLQSKAMAGIDQIVVWLSDGPLHLDETRMNAVVDKIKTSTSEHSNELASGAFHAGGQVVDIFAGLIITLLALFFFLYEGRKIWTFFARLLPAAARDRVDAAARRGWVSLGAFTHTQALVALINAVCVGVGAAVLGLPFVLPIVIIVFIASFVPIVGAIVSGILPALIALVDNGIWHAVIMVAIVVVVHFVESHVLQPFLMGHAVALHPLAVIVIVASGTYLFGVAGALFAVPVAAALNAGIRYLLGNDMFPHLADGPPAGEKESDDDSEARPADSAQARSRPE</sequence>
<evidence type="ECO:0000313" key="11">
    <source>
        <dbReference type="Proteomes" id="UP000776650"/>
    </source>
</evidence>
<dbReference type="EMBL" id="DYXM01000050">
    <property type="protein sequence ID" value="HJE89863.1"/>
    <property type="molecule type" value="Genomic_DNA"/>
</dbReference>
<keyword evidence="6 9" id="KW-1133">Transmembrane helix</keyword>
<feature type="transmembrane region" description="Helical" evidence="9">
    <location>
        <begin position="236"/>
        <end position="255"/>
    </location>
</feature>
<feature type="transmembrane region" description="Helical" evidence="9">
    <location>
        <begin position="89"/>
        <end position="111"/>
    </location>
</feature>
<evidence type="ECO:0000256" key="1">
    <source>
        <dbReference type="ARBA" id="ARBA00004651"/>
    </source>
</evidence>
<evidence type="ECO:0000256" key="3">
    <source>
        <dbReference type="ARBA" id="ARBA00022448"/>
    </source>
</evidence>
<gene>
    <name evidence="10" type="ORF">K8V11_02480</name>
</gene>
<proteinExistence type="inferred from homology"/>
<evidence type="ECO:0000256" key="2">
    <source>
        <dbReference type="ARBA" id="ARBA00009773"/>
    </source>
</evidence>
<dbReference type="GO" id="GO:0055085">
    <property type="term" value="P:transmembrane transport"/>
    <property type="evidence" value="ECO:0007669"/>
    <property type="project" value="TreeGrafter"/>
</dbReference>
<dbReference type="Pfam" id="PF01594">
    <property type="entry name" value="AI-2E_transport"/>
    <property type="match status" value="1"/>
</dbReference>
<evidence type="ECO:0000256" key="5">
    <source>
        <dbReference type="ARBA" id="ARBA00022692"/>
    </source>
</evidence>
<comment type="subcellular location">
    <subcellularLocation>
        <location evidence="1">Cell membrane</location>
        <topology evidence="1">Multi-pass membrane protein</topology>
    </subcellularLocation>
</comment>
<comment type="similarity">
    <text evidence="2">Belongs to the autoinducer-2 exporter (AI-2E) (TC 2.A.86) family.</text>
</comment>
<dbReference type="InterPro" id="IPR002549">
    <property type="entry name" value="AI-2E-like"/>
</dbReference>
<dbReference type="RefSeq" id="WP_303910631.1">
    <property type="nucleotide sequence ID" value="NZ_DYXM01000050.1"/>
</dbReference>
<organism evidence="10 11">
    <name type="scientific">Dietzia timorensis</name>
    <dbReference type="NCBI Taxonomy" id="499555"/>
    <lineage>
        <taxon>Bacteria</taxon>
        <taxon>Bacillati</taxon>
        <taxon>Actinomycetota</taxon>
        <taxon>Actinomycetes</taxon>
        <taxon>Mycobacteriales</taxon>
        <taxon>Dietziaceae</taxon>
        <taxon>Dietzia</taxon>
    </lineage>
</organism>
<evidence type="ECO:0000256" key="7">
    <source>
        <dbReference type="ARBA" id="ARBA00023136"/>
    </source>
</evidence>
<keyword evidence="5 9" id="KW-0812">Transmembrane</keyword>
<feature type="transmembrane region" description="Helical" evidence="9">
    <location>
        <begin position="292"/>
        <end position="309"/>
    </location>
</feature>
<dbReference type="PANTHER" id="PTHR21716">
    <property type="entry name" value="TRANSMEMBRANE PROTEIN"/>
    <property type="match status" value="1"/>
</dbReference>
<evidence type="ECO:0000256" key="4">
    <source>
        <dbReference type="ARBA" id="ARBA00022475"/>
    </source>
</evidence>
<dbReference type="Proteomes" id="UP000776650">
    <property type="component" value="Unassembled WGS sequence"/>
</dbReference>
<feature type="transmembrane region" description="Helical" evidence="9">
    <location>
        <begin position="177"/>
        <end position="196"/>
    </location>
</feature>
<reference evidence="10" key="2">
    <citation type="submission" date="2021-09" db="EMBL/GenBank/DDBJ databases">
        <authorList>
            <person name="Gilroy R."/>
        </authorList>
    </citation>
    <scope>NUCLEOTIDE SEQUENCE</scope>
    <source>
        <strain evidence="10">ChiGjej1B1-18357</strain>
    </source>
</reference>
<feature type="transmembrane region" description="Helical" evidence="9">
    <location>
        <begin position="56"/>
        <end position="77"/>
    </location>
</feature>
<keyword evidence="4" id="KW-1003">Cell membrane</keyword>
<evidence type="ECO:0000313" key="10">
    <source>
        <dbReference type="EMBL" id="HJE89863.1"/>
    </source>
</evidence>
<feature type="transmembrane region" description="Helical" evidence="9">
    <location>
        <begin position="261"/>
        <end position="285"/>
    </location>
</feature>
<dbReference type="PANTHER" id="PTHR21716:SF53">
    <property type="entry name" value="PERMEASE PERM-RELATED"/>
    <property type="match status" value="1"/>
</dbReference>
<feature type="transmembrane region" description="Helical" evidence="9">
    <location>
        <begin position="329"/>
        <end position="356"/>
    </location>
</feature>
<dbReference type="GO" id="GO:0005886">
    <property type="term" value="C:plasma membrane"/>
    <property type="evidence" value="ECO:0007669"/>
    <property type="project" value="UniProtKB-SubCell"/>
</dbReference>